<dbReference type="AlphaFoldDB" id="A0A162JCA1"/>
<evidence type="ECO:0000313" key="2">
    <source>
        <dbReference type="EMBL" id="OBR95312.1"/>
    </source>
</evidence>
<evidence type="ECO:0000313" key="1">
    <source>
        <dbReference type="EMBL" id="OAA93305.1"/>
    </source>
</evidence>
<reference evidence="2 4" key="2">
    <citation type="journal article" date="2016" name="Front. Microbiol.">
        <title>Industrial Acetogenic Biocatalysts: A Comparative Metabolic and Genomic Analysis.</title>
        <authorList>
            <person name="Bengelsdorf F."/>
            <person name="Poehlein A."/>
            <person name="Sonja S."/>
            <person name="Erz C."/>
            <person name="Hummel T."/>
            <person name="Hoffmeister S."/>
            <person name="Daniel R."/>
            <person name="Durre P."/>
        </authorList>
    </citation>
    <scope>NUCLEOTIDE SEQUENCE [LARGE SCALE GENOMIC DNA]</scope>
    <source>
        <strain evidence="2 4">PTA-10522</strain>
    </source>
</reference>
<comment type="caution">
    <text evidence="1">The sequence shown here is derived from an EMBL/GenBank/DDBJ whole genome shotgun (WGS) entry which is preliminary data.</text>
</comment>
<dbReference type="EMBL" id="LROR01000038">
    <property type="protein sequence ID" value="OBR95312.1"/>
    <property type="molecule type" value="Genomic_DNA"/>
</dbReference>
<name>A0A162JCA1_9CLOT</name>
<dbReference type="Proteomes" id="UP000077384">
    <property type="component" value="Unassembled WGS sequence"/>
</dbReference>
<gene>
    <name evidence="2" type="ORF">CLCOS_16360</name>
    <name evidence="1" type="ORF">WX73_00257</name>
</gene>
<dbReference type="InterPro" id="IPR009229">
    <property type="entry name" value="AgrD"/>
</dbReference>
<evidence type="ECO:0000313" key="3">
    <source>
        <dbReference type="Proteomes" id="UP000077384"/>
    </source>
</evidence>
<sequence>MKNLKENFSNKSMKMVGYLSLFLAALVITPASSGSCHQPKCPDELLK</sequence>
<dbReference type="PATRIC" id="fig|1705578.3.peg.641"/>
<evidence type="ECO:0008006" key="5">
    <source>
        <dbReference type="Google" id="ProtNLM"/>
    </source>
</evidence>
<proteinExistence type="predicted"/>
<protein>
    <recommendedName>
        <fullName evidence="5">Cyclic lactone autoinducer peptide</fullName>
    </recommendedName>
</protein>
<organism evidence="1 3">
    <name type="scientific">Clostridium coskatii</name>
    <dbReference type="NCBI Taxonomy" id="1705578"/>
    <lineage>
        <taxon>Bacteria</taxon>
        <taxon>Bacillati</taxon>
        <taxon>Bacillota</taxon>
        <taxon>Clostridia</taxon>
        <taxon>Eubacteriales</taxon>
        <taxon>Clostridiaceae</taxon>
        <taxon>Clostridium</taxon>
    </lineage>
</organism>
<accession>A0A162JCA1</accession>
<dbReference type="NCBIfam" id="TIGR04223">
    <property type="entry name" value="quorum_AgrD"/>
    <property type="match status" value="1"/>
</dbReference>
<reference evidence="1 3" key="1">
    <citation type="journal article" date="2015" name="Biotechnol. Bioeng.">
        <title>Genome sequence and phenotypic characterization of Caulobacter segnis.</title>
        <authorList>
            <person name="Patel S."/>
            <person name="Fletcher B."/>
            <person name="Scott D.C."/>
            <person name="Ely B."/>
        </authorList>
    </citation>
    <scope>NUCLEOTIDE SEQUENCE [LARGE SCALE GENOMIC DNA]</scope>
    <source>
        <strain evidence="1 3">PS02</strain>
    </source>
</reference>
<evidence type="ECO:0000313" key="4">
    <source>
        <dbReference type="Proteomes" id="UP000093694"/>
    </source>
</evidence>
<dbReference type="EMBL" id="LITQ01000014">
    <property type="protein sequence ID" value="OAA93305.1"/>
    <property type="molecule type" value="Genomic_DNA"/>
</dbReference>
<keyword evidence="4" id="KW-1185">Reference proteome</keyword>
<dbReference type="RefSeq" id="WP_082853539.1">
    <property type="nucleotide sequence ID" value="NZ_LITQ01000014.1"/>
</dbReference>
<dbReference type="Proteomes" id="UP000093694">
    <property type="component" value="Unassembled WGS sequence"/>
</dbReference>